<dbReference type="Proteomes" id="UP001162501">
    <property type="component" value="Chromosome 28"/>
</dbReference>
<sequence length="105" mass="11192">MMPQVPCSRLPGVPGSHPKCPIVAATLHMEETKHSFCFSCRVAFSGSNSLQIEGCPSRVTAPELGSPESPGSGSATSVGHRVDSAVFPFLRRLQKSIQISFLPHC</sequence>
<accession>A0AC59ZEY5</accession>
<name>A0AC59ZEY5_RANTA</name>
<gene>
    <name evidence="1" type="ORF">MRATA1EN22A_LOCUS17700</name>
</gene>
<dbReference type="EMBL" id="OX596112">
    <property type="protein sequence ID" value="CAN0401232.1"/>
    <property type="molecule type" value="Genomic_DNA"/>
</dbReference>
<protein>
    <submittedName>
        <fullName evidence="1">Uncharacterized protein</fullName>
    </submittedName>
</protein>
<reference evidence="1" key="2">
    <citation type="submission" date="2025-03" db="EMBL/GenBank/DDBJ databases">
        <authorList>
            <consortium name="ELIXIR-Norway"/>
            <consortium name="Elixir Norway"/>
        </authorList>
    </citation>
    <scope>NUCLEOTIDE SEQUENCE</scope>
</reference>
<reference evidence="1" key="1">
    <citation type="submission" date="2023-05" db="EMBL/GenBank/DDBJ databases">
        <authorList>
            <consortium name="ELIXIR-Norway"/>
        </authorList>
    </citation>
    <scope>NUCLEOTIDE SEQUENCE</scope>
</reference>
<proteinExistence type="predicted"/>
<organism evidence="1 2">
    <name type="scientific">Rangifer tarandus platyrhynchus</name>
    <name type="common">Svalbard reindeer</name>
    <dbReference type="NCBI Taxonomy" id="3082113"/>
    <lineage>
        <taxon>Eukaryota</taxon>
        <taxon>Metazoa</taxon>
        <taxon>Chordata</taxon>
        <taxon>Craniata</taxon>
        <taxon>Vertebrata</taxon>
        <taxon>Euteleostomi</taxon>
        <taxon>Mammalia</taxon>
        <taxon>Eutheria</taxon>
        <taxon>Laurasiatheria</taxon>
        <taxon>Artiodactyla</taxon>
        <taxon>Ruminantia</taxon>
        <taxon>Pecora</taxon>
        <taxon>Cervidae</taxon>
        <taxon>Odocoileinae</taxon>
        <taxon>Rangifer</taxon>
    </lineage>
</organism>
<evidence type="ECO:0000313" key="1">
    <source>
        <dbReference type="EMBL" id="CAN0401232.1"/>
    </source>
</evidence>
<evidence type="ECO:0000313" key="2">
    <source>
        <dbReference type="Proteomes" id="UP001162501"/>
    </source>
</evidence>